<gene>
    <name evidence="2" type="ORF">BM221_001039</name>
</gene>
<comment type="caution">
    <text evidence="2">The sequence shown here is derived from an EMBL/GenBank/DDBJ whole genome shotgun (WGS) entry which is preliminary data.</text>
</comment>
<dbReference type="EMBL" id="MRVG01000001">
    <property type="protein sequence ID" value="PMB73616.1"/>
    <property type="molecule type" value="Genomic_DNA"/>
</dbReference>
<reference evidence="2 3" key="1">
    <citation type="journal article" date="2016" name="Appl. Microbiol. Biotechnol.">
        <title>Characterization of T-DNA insertion mutants with decreased virulence in the entomopathogenic fungus Beauveria bassiana JEF-007.</title>
        <authorList>
            <person name="Kim S."/>
            <person name="Lee S.J."/>
            <person name="Nai Y.S."/>
            <person name="Yu J.S."/>
            <person name="Lee M.R."/>
            <person name="Yang Y.T."/>
            <person name="Kim J.S."/>
        </authorList>
    </citation>
    <scope>NUCLEOTIDE SEQUENCE [LARGE SCALE GENOMIC DNA]</scope>
    <source>
        <strain evidence="2 3">JEF-007</strain>
    </source>
</reference>
<evidence type="ECO:0000313" key="2">
    <source>
        <dbReference type="EMBL" id="PMB73616.1"/>
    </source>
</evidence>
<feature type="region of interest" description="Disordered" evidence="1">
    <location>
        <begin position="44"/>
        <end position="78"/>
    </location>
</feature>
<dbReference type="Proteomes" id="UP000235728">
    <property type="component" value="Unassembled WGS sequence"/>
</dbReference>
<evidence type="ECO:0000313" key="3">
    <source>
        <dbReference type="Proteomes" id="UP000235728"/>
    </source>
</evidence>
<sequence>MTGKLKKVGLEAVLQPKEGRGEGSVVEMADEIEPLHITRAVANGSAATKSTPAHTCAARQFPSHGQPVRPETMGPSAG</sequence>
<name>A0A2N6P278_BEABA</name>
<proteinExistence type="predicted"/>
<protein>
    <submittedName>
        <fullName evidence="2">Uncharacterized protein</fullName>
    </submittedName>
</protein>
<dbReference type="AlphaFoldDB" id="A0A2N6P278"/>
<accession>A0A2N6P278</accession>
<evidence type="ECO:0000256" key="1">
    <source>
        <dbReference type="SAM" id="MobiDB-lite"/>
    </source>
</evidence>
<organism evidence="2 3">
    <name type="scientific">Beauveria bassiana</name>
    <name type="common">White muscardine disease fungus</name>
    <name type="synonym">Tritirachium shiotae</name>
    <dbReference type="NCBI Taxonomy" id="176275"/>
    <lineage>
        <taxon>Eukaryota</taxon>
        <taxon>Fungi</taxon>
        <taxon>Dikarya</taxon>
        <taxon>Ascomycota</taxon>
        <taxon>Pezizomycotina</taxon>
        <taxon>Sordariomycetes</taxon>
        <taxon>Hypocreomycetidae</taxon>
        <taxon>Hypocreales</taxon>
        <taxon>Cordycipitaceae</taxon>
        <taxon>Beauveria</taxon>
    </lineage>
</organism>